<dbReference type="InterPro" id="IPR036179">
    <property type="entry name" value="Ig-like_dom_sf"/>
</dbReference>
<sequence>MPTIVKHPNKTDYLVGLDTRIDLTCTTDGNPEPSYLWYKDNQIETISTSETLTFTDVATTHSGIYTCVVSNTFNDVINTKRVQIHVCIIKEGNKTPIITQSIIGNTGIIVVSSVCGSIILILCAILFGVIQNKNKCLLMRNRNDRSLDDVNTIQQQDLSLYERVDHALDEHYYEQLSTGNSSTQIPT</sequence>
<dbReference type="InterPro" id="IPR013783">
    <property type="entry name" value="Ig-like_fold"/>
</dbReference>
<dbReference type="SMART" id="SM00408">
    <property type="entry name" value="IGc2"/>
    <property type="match status" value="1"/>
</dbReference>
<dbReference type="Proteomes" id="UP000507470">
    <property type="component" value="Unassembled WGS sequence"/>
</dbReference>
<accession>A0A6J8AIU0</accession>
<protein>
    <recommendedName>
        <fullName evidence="7">Ig-like domain-containing protein</fullName>
    </recommendedName>
</protein>
<dbReference type="GO" id="GO:0005886">
    <property type="term" value="C:plasma membrane"/>
    <property type="evidence" value="ECO:0007669"/>
    <property type="project" value="TreeGrafter"/>
</dbReference>
<evidence type="ECO:0000313" key="9">
    <source>
        <dbReference type="Proteomes" id="UP000507470"/>
    </source>
</evidence>
<dbReference type="Gene3D" id="2.60.40.10">
    <property type="entry name" value="Immunoglobulins"/>
    <property type="match status" value="1"/>
</dbReference>
<dbReference type="CDD" id="cd00096">
    <property type="entry name" value="Ig"/>
    <property type="match status" value="1"/>
</dbReference>
<evidence type="ECO:0000313" key="8">
    <source>
        <dbReference type="EMBL" id="CAC5367986.1"/>
    </source>
</evidence>
<dbReference type="SUPFAM" id="SSF48726">
    <property type="entry name" value="Immunoglobulin"/>
    <property type="match status" value="1"/>
</dbReference>
<dbReference type="SMART" id="SM00409">
    <property type="entry name" value="IG"/>
    <property type="match status" value="1"/>
</dbReference>
<feature type="transmembrane region" description="Helical" evidence="6">
    <location>
        <begin position="108"/>
        <end position="130"/>
    </location>
</feature>
<dbReference type="PANTHER" id="PTHR11640:SF31">
    <property type="entry name" value="IRREGULAR CHIASM C-ROUGHEST PROTEIN-RELATED"/>
    <property type="match status" value="1"/>
</dbReference>
<dbReference type="GO" id="GO:0050839">
    <property type="term" value="F:cell adhesion molecule binding"/>
    <property type="evidence" value="ECO:0007669"/>
    <property type="project" value="TreeGrafter"/>
</dbReference>
<dbReference type="PANTHER" id="PTHR11640">
    <property type="entry name" value="NEPHRIN"/>
    <property type="match status" value="1"/>
</dbReference>
<dbReference type="EMBL" id="CACVKT020001421">
    <property type="protein sequence ID" value="CAC5367986.1"/>
    <property type="molecule type" value="Genomic_DNA"/>
</dbReference>
<feature type="domain" description="Ig-like" evidence="7">
    <location>
        <begin position="2"/>
        <end position="83"/>
    </location>
</feature>
<dbReference type="OrthoDB" id="6146423at2759"/>
<evidence type="ECO:0000259" key="7">
    <source>
        <dbReference type="PROSITE" id="PS50835"/>
    </source>
</evidence>
<organism evidence="8 9">
    <name type="scientific">Mytilus coruscus</name>
    <name type="common">Sea mussel</name>
    <dbReference type="NCBI Taxonomy" id="42192"/>
    <lineage>
        <taxon>Eukaryota</taxon>
        <taxon>Metazoa</taxon>
        <taxon>Spiralia</taxon>
        <taxon>Lophotrochozoa</taxon>
        <taxon>Mollusca</taxon>
        <taxon>Bivalvia</taxon>
        <taxon>Autobranchia</taxon>
        <taxon>Pteriomorphia</taxon>
        <taxon>Mytilida</taxon>
        <taxon>Mytiloidea</taxon>
        <taxon>Mytilidae</taxon>
        <taxon>Mytilinae</taxon>
        <taxon>Mytilus</taxon>
    </lineage>
</organism>
<proteinExistence type="predicted"/>
<keyword evidence="2 6" id="KW-0472">Membrane</keyword>
<dbReference type="GO" id="GO:0098609">
    <property type="term" value="P:cell-cell adhesion"/>
    <property type="evidence" value="ECO:0007669"/>
    <property type="project" value="TreeGrafter"/>
</dbReference>
<evidence type="ECO:0000256" key="2">
    <source>
        <dbReference type="ARBA" id="ARBA00023136"/>
    </source>
</evidence>
<dbReference type="GO" id="GO:0005911">
    <property type="term" value="C:cell-cell junction"/>
    <property type="evidence" value="ECO:0007669"/>
    <property type="project" value="TreeGrafter"/>
</dbReference>
<dbReference type="InterPro" id="IPR007110">
    <property type="entry name" value="Ig-like_dom"/>
</dbReference>
<dbReference type="PROSITE" id="PS50835">
    <property type="entry name" value="IG_LIKE"/>
    <property type="match status" value="1"/>
</dbReference>
<keyword evidence="3" id="KW-1015">Disulfide bond</keyword>
<dbReference type="Pfam" id="PF13927">
    <property type="entry name" value="Ig_3"/>
    <property type="match status" value="1"/>
</dbReference>
<reference evidence="8 9" key="1">
    <citation type="submission" date="2020-06" db="EMBL/GenBank/DDBJ databases">
        <authorList>
            <person name="Li R."/>
            <person name="Bekaert M."/>
        </authorList>
    </citation>
    <scope>NUCLEOTIDE SEQUENCE [LARGE SCALE GENOMIC DNA]</scope>
    <source>
        <strain evidence="9">wild</strain>
    </source>
</reference>
<comment type="subcellular location">
    <subcellularLocation>
        <location evidence="1">Membrane</location>
        <topology evidence="1">Single-pass type I membrane protein</topology>
    </subcellularLocation>
</comment>
<keyword evidence="9" id="KW-1185">Reference proteome</keyword>
<dbReference type="InterPro" id="IPR003599">
    <property type="entry name" value="Ig_sub"/>
</dbReference>
<gene>
    <name evidence="8" type="ORF">MCOR_7697</name>
</gene>
<name>A0A6J8AIU0_MYTCO</name>
<evidence type="ECO:0000256" key="3">
    <source>
        <dbReference type="ARBA" id="ARBA00023157"/>
    </source>
</evidence>
<keyword evidence="6" id="KW-1133">Transmembrane helix</keyword>
<dbReference type="InterPro" id="IPR003598">
    <property type="entry name" value="Ig_sub2"/>
</dbReference>
<dbReference type="InterPro" id="IPR051275">
    <property type="entry name" value="Cell_adhesion_signaling"/>
</dbReference>
<dbReference type="AlphaFoldDB" id="A0A6J8AIU0"/>
<evidence type="ECO:0000256" key="1">
    <source>
        <dbReference type="ARBA" id="ARBA00004479"/>
    </source>
</evidence>
<evidence type="ECO:0000256" key="5">
    <source>
        <dbReference type="ARBA" id="ARBA00023319"/>
    </source>
</evidence>
<evidence type="ECO:0000256" key="4">
    <source>
        <dbReference type="ARBA" id="ARBA00023180"/>
    </source>
</evidence>
<keyword evidence="5" id="KW-0393">Immunoglobulin domain</keyword>
<keyword evidence="6" id="KW-0812">Transmembrane</keyword>
<evidence type="ECO:0000256" key="6">
    <source>
        <dbReference type="SAM" id="Phobius"/>
    </source>
</evidence>
<keyword evidence="4" id="KW-0325">Glycoprotein</keyword>